<protein>
    <submittedName>
        <fullName evidence="2">Uncharacterized protein</fullName>
    </submittedName>
</protein>
<evidence type="ECO:0000256" key="1">
    <source>
        <dbReference type="SAM" id="MobiDB-lite"/>
    </source>
</evidence>
<dbReference type="PANTHER" id="PTHR40636">
    <property type="entry name" value="CSBD-LIKE DOMAIN-CONTAINING PROTEIN"/>
    <property type="match status" value="1"/>
</dbReference>
<feature type="region of interest" description="Disordered" evidence="1">
    <location>
        <begin position="1"/>
        <end position="22"/>
    </location>
</feature>
<organism evidence="2 3">
    <name type="scientific">Lasiosphaeria ovina</name>
    <dbReference type="NCBI Taxonomy" id="92902"/>
    <lineage>
        <taxon>Eukaryota</taxon>
        <taxon>Fungi</taxon>
        <taxon>Dikarya</taxon>
        <taxon>Ascomycota</taxon>
        <taxon>Pezizomycotina</taxon>
        <taxon>Sordariomycetes</taxon>
        <taxon>Sordariomycetidae</taxon>
        <taxon>Sordariales</taxon>
        <taxon>Lasiosphaeriaceae</taxon>
        <taxon>Lasiosphaeria</taxon>
    </lineage>
</organism>
<gene>
    <name evidence="2" type="ORF">B0T24DRAFT_672698</name>
</gene>
<reference evidence="2" key="2">
    <citation type="submission" date="2023-06" db="EMBL/GenBank/DDBJ databases">
        <authorList>
            <consortium name="Lawrence Berkeley National Laboratory"/>
            <person name="Haridas S."/>
            <person name="Hensen N."/>
            <person name="Bonometti L."/>
            <person name="Westerberg I."/>
            <person name="Brannstrom I.O."/>
            <person name="Guillou S."/>
            <person name="Cros-Aarteil S."/>
            <person name="Calhoun S."/>
            <person name="Kuo A."/>
            <person name="Mondo S."/>
            <person name="Pangilinan J."/>
            <person name="Riley R."/>
            <person name="Labutti K."/>
            <person name="Andreopoulos B."/>
            <person name="Lipzen A."/>
            <person name="Chen C."/>
            <person name="Yanf M."/>
            <person name="Daum C."/>
            <person name="Ng V."/>
            <person name="Clum A."/>
            <person name="Steindorff A."/>
            <person name="Ohm R."/>
            <person name="Martin F."/>
            <person name="Silar P."/>
            <person name="Natvig D."/>
            <person name="Lalanne C."/>
            <person name="Gautier V."/>
            <person name="Ament-Velasquez S.L."/>
            <person name="Kruys A."/>
            <person name="Hutchinson M.I."/>
            <person name="Powell A.J."/>
            <person name="Barry K."/>
            <person name="Miller A.N."/>
            <person name="Grigoriev I.V."/>
            <person name="Debuchy R."/>
            <person name="Gladieux P."/>
            <person name="Thoren M.H."/>
            <person name="Johannesson H."/>
        </authorList>
    </citation>
    <scope>NUCLEOTIDE SEQUENCE</scope>
    <source>
        <strain evidence="2">CBS 958.72</strain>
    </source>
</reference>
<proteinExistence type="predicted"/>
<dbReference type="AlphaFoldDB" id="A0AAE0NJN5"/>
<dbReference type="Proteomes" id="UP001287356">
    <property type="component" value="Unassembled WGS sequence"/>
</dbReference>
<evidence type="ECO:0000313" key="2">
    <source>
        <dbReference type="EMBL" id="KAK3382738.1"/>
    </source>
</evidence>
<feature type="compositionally biased region" description="Low complexity" evidence="1">
    <location>
        <begin position="11"/>
        <end position="22"/>
    </location>
</feature>
<keyword evidence="3" id="KW-1185">Reference proteome</keyword>
<name>A0AAE0NJN5_9PEZI</name>
<reference evidence="2" key="1">
    <citation type="journal article" date="2023" name="Mol. Phylogenet. Evol.">
        <title>Genome-scale phylogeny and comparative genomics of the fungal order Sordariales.</title>
        <authorList>
            <person name="Hensen N."/>
            <person name="Bonometti L."/>
            <person name="Westerberg I."/>
            <person name="Brannstrom I.O."/>
            <person name="Guillou S."/>
            <person name="Cros-Aarteil S."/>
            <person name="Calhoun S."/>
            <person name="Haridas S."/>
            <person name="Kuo A."/>
            <person name="Mondo S."/>
            <person name="Pangilinan J."/>
            <person name="Riley R."/>
            <person name="LaButti K."/>
            <person name="Andreopoulos B."/>
            <person name="Lipzen A."/>
            <person name="Chen C."/>
            <person name="Yan M."/>
            <person name="Daum C."/>
            <person name="Ng V."/>
            <person name="Clum A."/>
            <person name="Steindorff A."/>
            <person name="Ohm R.A."/>
            <person name="Martin F."/>
            <person name="Silar P."/>
            <person name="Natvig D.O."/>
            <person name="Lalanne C."/>
            <person name="Gautier V."/>
            <person name="Ament-Velasquez S.L."/>
            <person name="Kruys A."/>
            <person name="Hutchinson M.I."/>
            <person name="Powell A.J."/>
            <person name="Barry K."/>
            <person name="Miller A.N."/>
            <person name="Grigoriev I.V."/>
            <person name="Debuchy R."/>
            <person name="Gladieux P."/>
            <person name="Hiltunen Thoren M."/>
            <person name="Johannesson H."/>
        </authorList>
    </citation>
    <scope>NUCLEOTIDE SEQUENCE</scope>
    <source>
        <strain evidence="2">CBS 958.72</strain>
    </source>
</reference>
<comment type="caution">
    <text evidence="2">The sequence shown here is derived from an EMBL/GenBank/DDBJ whole genome shotgun (WGS) entry which is preliminary data.</text>
</comment>
<sequence>MSGVTGAGKMVTSTVGNTVGGLTNTVGGVVGAASRGIGETVTGATGGLGKPLGDGIANIGTGLEGGVASVSQGVKDAGEWKSNPSHNQTFDELQLDHAEPRITNGAGLTSWETCESSRATCTAD</sequence>
<dbReference type="EMBL" id="JAULSN010000001">
    <property type="protein sequence ID" value="KAK3382738.1"/>
    <property type="molecule type" value="Genomic_DNA"/>
</dbReference>
<evidence type="ECO:0000313" key="3">
    <source>
        <dbReference type="Proteomes" id="UP001287356"/>
    </source>
</evidence>
<dbReference type="PANTHER" id="PTHR40636:SF1">
    <property type="entry name" value="CSBD-LIKE DOMAIN-CONTAINING PROTEIN"/>
    <property type="match status" value="1"/>
</dbReference>
<accession>A0AAE0NJN5</accession>